<keyword evidence="7" id="KW-0072">Autophagy</keyword>
<keyword evidence="7" id="KW-0653">Protein transport</keyword>
<feature type="region of interest" description="Disordered" evidence="8">
    <location>
        <begin position="1315"/>
        <end position="1361"/>
    </location>
</feature>
<gene>
    <name evidence="11" type="ORF">CORT_0E04700</name>
</gene>
<feature type="region of interest" description="Disordered" evidence="8">
    <location>
        <begin position="356"/>
        <end position="770"/>
    </location>
</feature>
<dbReference type="CDD" id="cd09233">
    <property type="entry name" value="ACE1-Sec16-like"/>
    <property type="match status" value="1"/>
</dbReference>
<dbReference type="InterPro" id="IPR024340">
    <property type="entry name" value="Sec16_CCD"/>
</dbReference>
<evidence type="ECO:0000256" key="1">
    <source>
        <dbReference type="ARBA" id="ARBA00004397"/>
    </source>
</evidence>
<feature type="compositionally biased region" description="Low complexity" evidence="8">
    <location>
        <begin position="660"/>
        <end position="678"/>
    </location>
</feature>
<feature type="compositionally biased region" description="Polar residues" evidence="8">
    <location>
        <begin position="190"/>
        <end position="208"/>
    </location>
</feature>
<feature type="compositionally biased region" description="Polar residues" evidence="8">
    <location>
        <begin position="1464"/>
        <end position="1475"/>
    </location>
</feature>
<dbReference type="HOGENOM" id="CLU_232483_0_0_1"/>
<dbReference type="RefSeq" id="XP_003870185.1">
    <property type="nucleotide sequence ID" value="XM_003870136.1"/>
</dbReference>
<feature type="compositionally biased region" description="Pro residues" evidence="8">
    <location>
        <begin position="1529"/>
        <end position="1538"/>
    </location>
</feature>
<feature type="compositionally biased region" description="Low complexity" evidence="8">
    <location>
        <begin position="1751"/>
        <end position="1766"/>
    </location>
</feature>
<dbReference type="GO" id="GO:0012507">
    <property type="term" value="C:ER to Golgi transport vesicle membrane"/>
    <property type="evidence" value="ECO:0007669"/>
    <property type="project" value="TreeGrafter"/>
</dbReference>
<evidence type="ECO:0000256" key="7">
    <source>
        <dbReference type="RuleBase" id="RU364101"/>
    </source>
</evidence>
<feature type="compositionally biased region" description="Polar residues" evidence="8">
    <location>
        <begin position="1336"/>
        <end position="1359"/>
    </location>
</feature>
<feature type="region of interest" description="Disordered" evidence="8">
    <location>
        <begin position="1206"/>
        <end position="1228"/>
    </location>
</feature>
<feature type="region of interest" description="Disordered" evidence="8">
    <location>
        <begin position="1242"/>
        <end position="1264"/>
    </location>
</feature>
<dbReference type="GO" id="GO:0070971">
    <property type="term" value="C:endoplasmic reticulum exit site"/>
    <property type="evidence" value="ECO:0007669"/>
    <property type="project" value="TreeGrafter"/>
</dbReference>
<feature type="compositionally biased region" description="Acidic residues" evidence="8">
    <location>
        <begin position="168"/>
        <end position="185"/>
    </location>
</feature>
<keyword evidence="3 7" id="KW-0813">Transport</keyword>
<feature type="compositionally biased region" description="Basic and acidic residues" evidence="8">
    <location>
        <begin position="79"/>
        <end position="95"/>
    </location>
</feature>
<evidence type="ECO:0000313" key="12">
    <source>
        <dbReference type="Proteomes" id="UP000005018"/>
    </source>
</evidence>
<evidence type="ECO:0000259" key="9">
    <source>
        <dbReference type="Pfam" id="PF12931"/>
    </source>
</evidence>
<name>H8X7C6_CANO9</name>
<protein>
    <recommendedName>
        <fullName evidence="7">Protein transport protein sec16</fullName>
    </recommendedName>
</protein>
<comment type="subcellular location">
    <subcellularLocation>
        <location evidence="1">Endoplasmic reticulum membrane</location>
        <topology evidence="1">Peripheral membrane protein</topology>
        <orientation evidence="1">Cytoplasmic side</orientation>
    </subcellularLocation>
</comment>
<feature type="compositionally biased region" description="Acidic residues" evidence="8">
    <location>
        <begin position="1781"/>
        <end position="1792"/>
    </location>
</feature>
<feature type="compositionally biased region" description="Polar residues" evidence="8">
    <location>
        <begin position="596"/>
        <end position="613"/>
    </location>
</feature>
<feature type="compositionally biased region" description="Low complexity" evidence="8">
    <location>
        <begin position="472"/>
        <end position="484"/>
    </location>
</feature>
<feature type="compositionally biased region" description="Polar residues" evidence="8">
    <location>
        <begin position="229"/>
        <end position="245"/>
    </location>
</feature>
<feature type="compositionally biased region" description="Polar residues" evidence="8">
    <location>
        <begin position="449"/>
        <end position="464"/>
    </location>
</feature>
<dbReference type="GO" id="GO:0070973">
    <property type="term" value="P:protein localization to endoplasmic reticulum exit site"/>
    <property type="evidence" value="ECO:0007669"/>
    <property type="project" value="TreeGrafter"/>
</dbReference>
<evidence type="ECO:0000256" key="2">
    <source>
        <dbReference type="ARBA" id="ARBA00005927"/>
    </source>
</evidence>
<evidence type="ECO:0000256" key="4">
    <source>
        <dbReference type="ARBA" id="ARBA00022824"/>
    </source>
</evidence>
<feature type="compositionally biased region" description="Polar residues" evidence="8">
    <location>
        <begin position="1936"/>
        <end position="1946"/>
    </location>
</feature>
<keyword evidence="4 7" id="KW-0256">Endoplasmic reticulum</keyword>
<feature type="compositionally biased region" description="Basic and acidic residues" evidence="8">
    <location>
        <begin position="53"/>
        <end position="66"/>
    </location>
</feature>
<dbReference type="PANTHER" id="PTHR13402">
    <property type="entry name" value="RGPR-RELATED"/>
    <property type="match status" value="1"/>
</dbReference>
<feature type="compositionally biased region" description="Basic and acidic residues" evidence="8">
    <location>
        <begin position="1442"/>
        <end position="1457"/>
    </location>
</feature>
<evidence type="ECO:0000256" key="6">
    <source>
        <dbReference type="ARBA" id="ARBA00024687"/>
    </source>
</evidence>
<dbReference type="Pfam" id="PF12931">
    <property type="entry name" value="TPR_Sec16"/>
    <property type="match status" value="1"/>
</dbReference>
<dbReference type="EMBL" id="HE681723">
    <property type="protein sequence ID" value="CCG24055.1"/>
    <property type="molecule type" value="Genomic_DNA"/>
</dbReference>
<feature type="compositionally biased region" description="Polar residues" evidence="8">
    <location>
        <begin position="1569"/>
        <end position="1589"/>
    </location>
</feature>
<dbReference type="PANTHER" id="PTHR13402:SF6">
    <property type="entry name" value="SECRETORY 16, ISOFORM I"/>
    <property type="match status" value="1"/>
</dbReference>
<feature type="compositionally biased region" description="Polar residues" evidence="8">
    <location>
        <begin position="679"/>
        <end position="704"/>
    </location>
</feature>
<dbReference type="InterPro" id="IPR024298">
    <property type="entry name" value="Sec16_Sec23-bd"/>
</dbReference>
<feature type="compositionally biased region" description="Basic and acidic residues" evidence="8">
    <location>
        <begin position="1862"/>
        <end position="1881"/>
    </location>
</feature>
<evidence type="ECO:0000256" key="3">
    <source>
        <dbReference type="ARBA" id="ARBA00022448"/>
    </source>
</evidence>
<feature type="region of interest" description="Disordered" evidence="8">
    <location>
        <begin position="1414"/>
        <end position="2003"/>
    </location>
</feature>
<feature type="compositionally biased region" description="Polar residues" evidence="8">
    <location>
        <begin position="528"/>
        <end position="549"/>
    </location>
</feature>
<evidence type="ECO:0000259" key="10">
    <source>
        <dbReference type="Pfam" id="PF12932"/>
    </source>
</evidence>
<dbReference type="GO" id="GO:0007030">
    <property type="term" value="P:Golgi organization"/>
    <property type="evidence" value="ECO:0007669"/>
    <property type="project" value="TreeGrafter"/>
</dbReference>
<dbReference type="Gene3D" id="1.20.58.940">
    <property type="match status" value="1"/>
</dbReference>
<dbReference type="GO" id="GO:0005789">
    <property type="term" value="C:endoplasmic reticulum membrane"/>
    <property type="evidence" value="ECO:0007669"/>
    <property type="project" value="UniProtKB-SubCell"/>
</dbReference>
<dbReference type="GO" id="GO:0006914">
    <property type="term" value="P:autophagy"/>
    <property type="evidence" value="ECO:0007669"/>
    <property type="project" value="UniProtKB-KW"/>
</dbReference>
<dbReference type="Proteomes" id="UP000005018">
    <property type="component" value="Chromosome 5"/>
</dbReference>
<feature type="compositionally biased region" description="Low complexity" evidence="8">
    <location>
        <begin position="364"/>
        <end position="383"/>
    </location>
</feature>
<proteinExistence type="inferred from homology"/>
<organism evidence="11 12">
    <name type="scientific">Candida orthopsilosis (strain 90-125)</name>
    <name type="common">Yeast</name>
    <dbReference type="NCBI Taxonomy" id="1136231"/>
    <lineage>
        <taxon>Eukaryota</taxon>
        <taxon>Fungi</taxon>
        <taxon>Dikarya</taxon>
        <taxon>Ascomycota</taxon>
        <taxon>Saccharomycotina</taxon>
        <taxon>Pichiomycetes</taxon>
        <taxon>Debaryomycetaceae</taxon>
        <taxon>Candida/Lodderomyces clade</taxon>
        <taxon>Candida</taxon>
    </lineage>
</organism>
<reference evidence="11 12" key="1">
    <citation type="journal article" date="2012" name="PLoS ONE">
        <title>Sequence and analysis of the genome of the pathogenic yeast Candida orthopsilosis.</title>
        <authorList>
            <person name="Riccombeni A."/>
            <person name="Vidanes G."/>
            <person name="Proux-Wera E."/>
            <person name="Wolfe K.H."/>
            <person name="Butler G."/>
        </authorList>
    </citation>
    <scope>NUCLEOTIDE SEQUENCE [LARGE SCALE GENOMIC DNA]</scope>
    <source>
        <strain evidence="11 12">Co 90-125</strain>
    </source>
</reference>
<feature type="region of interest" description="Disordered" evidence="8">
    <location>
        <begin position="1380"/>
        <end position="1400"/>
    </location>
</feature>
<dbReference type="eggNOG" id="KOG1913">
    <property type="taxonomic scope" value="Eukaryota"/>
</dbReference>
<feature type="compositionally biased region" description="Low complexity" evidence="8">
    <location>
        <begin position="395"/>
        <end position="407"/>
    </location>
</feature>
<feature type="compositionally biased region" description="Basic and acidic residues" evidence="8">
    <location>
        <begin position="1793"/>
        <end position="1808"/>
    </location>
</feature>
<feature type="compositionally biased region" description="Low complexity" evidence="8">
    <location>
        <begin position="1905"/>
        <end position="1922"/>
    </location>
</feature>
<feature type="compositionally biased region" description="Polar residues" evidence="8">
    <location>
        <begin position="713"/>
        <end position="726"/>
    </location>
</feature>
<dbReference type="KEGG" id="cot:CORT_0E04700"/>
<feature type="compositionally biased region" description="Pro residues" evidence="8">
    <location>
        <begin position="1616"/>
        <end position="1625"/>
    </location>
</feature>
<feature type="compositionally biased region" description="Low complexity" evidence="8">
    <location>
        <begin position="1962"/>
        <end position="1980"/>
    </location>
</feature>
<feature type="compositionally biased region" description="Polar residues" evidence="8">
    <location>
        <begin position="146"/>
        <end position="155"/>
    </location>
</feature>
<feature type="compositionally biased region" description="Pro residues" evidence="8">
    <location>
        <begin position="1477"/>
        <end position="1489"/>
    </location>
</feature>
<dbReference type="GeneID" id="14541257"/>
<feature type="compositionally biased region" description="Low complexity" evidence="8">
    <location>
        <begin position="1414"/>
        <end position="1428"/>
    </location>
</feature>
<evidence type="ECO:0000256" key="8">
    <source>
        <dbReference type="SAM" id="MobiDB-lite"/>
    </source>
</evidence>
<feature type="compositionally biased region" description="Acidic residues" evidence="8">
    <location>
        <begin position="253"/>
        <end position="265"/>
    </location>
</feature>
<feature type="compositionally biased region" description="Basic and acidic residues" evidence="8">
    <location>
        <begin position="302"/>
        <end position="338"/>
    </location>
</feature>
<dbReference type="GO" id="GO:0015031">
    <property type="term" value="P:protein transport"/>
    <property type="evidence" value="ECO:0007669"/>
    <property type="project" value="UniProtKB-KW"/>
</dbReference>
<sequence length="2003" mass="216159">MSSQGESPVRDSKNSIDELFGGGEEAFNNHEDDFFASIQQNHPITPYNQQENLRIDDINYPEHDGETGDQNPDIEIESSNEHPWPDQESHDRPQEIEELEFLEHAEDDEEGDFFKNLSVPQPREVFRSSIDTTEHIEVAPQEETVDTQIATNEDQSGGDHLFAQALELGEEDKPEVEDYKIDDEGEYQRLPSSSPRNDANMDNDSLFNASPAEASANKDKFDLLLSGNDGPNENADASRQVQEEAQSVPAIQVEEEIQTSEEQEVPESNQPAESQLEFKLDKLFPDDDVDFFQNLDGMDTEPTEKDTKDISVIDKTGYAKDTTKADTSSKSKPKESTDELVNKLADLDLELDDDLLLDDDFLEEPPAQATQAPAQTQAQAKPKYTPQQQKPNLYAQPPSQAQQQDPSTFAQNLAKSKKKSDAYDFPDELIVNKVKPAPRHAVNKYAPSSEVSQNSIDTLNSVTNVAAPPPRQASSLSRSSSQSQAKDKPAPPPQQKKSFFEDFPDADLPQPKKAARAAAPVKAVNQYHPVTSPIQQQNQLHNTAPQSQVLPKAGNKPPPMNPYMPKGGTSPIFQQHVPSIGHSGIAKPGVNVPHTDASSSAGYTFPPTNGNLAQQQQQYQPLPHPPSMQQGASHSKAMPPPPSMYAPAAGPVPSMQSLTQGQQPSPSINNPPSAANGAQGNRRTSHSINTNVGRSGSPNSNSPYVPNAGPYAPSNQPKSHNRTNSLVGGKGKEINPYAPMVTPVVSDGSPSFSKQQTQSMTTPAIVPPPGRVRGFSNARSNNIYKTAPKVVNPEDLVHRQFPIFNWSTSQNVAVVRVNKAYNHPVVCIESITNLCKDKDLYVNFPGPLIKGKSKKKDILNWLDVSGGYLRANALESELLLNGVMSQLVNYDGDLTSQECLKQICLILNPNINFNIQNLPITGGTANAYKLDSASINTVFALIQAGHIDKALEYTITKGDWSMALVLANFNGVESFARIASEYARNAFPFSKANNKVLHIMPILLKVLAGNVQSVVQDLTSVANEGDYADLHWRDIVSTVAMINTVKSKEFLIEFGKLLITRGNQLGGEISFILAGLPLGQQGFMVISSGSNSMYTQLYEYILTTSGKSAPLPHLLPIKLKHASTLADYGLSNESQKYIDYINSILKSLGNRSPFVSQQLIQEFQNLIVRLSELGSTEQGGWFGSKMSKVNLDKVWGQIDKFIAGDEAKPKSSDNGVFSKFSPATSRNTSTLDLGTLHSHISPAMRTPDTFERKPPVTHHASYPLGSSGAAAGTFNSFAPPLVSQLSSTSVSKYAPPNLAANSSFQNNTVAAVTTPSAIPHTAGPGSDRYSPYVPPASNTSQFHPLPDSTHQSFLQSKGYSPSGRKIASYPYTNNAAQASASSLGSIPQQPNHHHGQSNSISSVISGDVFHHNTAAVSSSGSGAAYGASQETEQPPAGASTNEQKEDEKIETIKESPELKPIPQPSSEVMQNQQSTPSNPPAKKQPPPPKSESVDPTEPSQSLTKAHPQDELATEQAESVEPAKPESADAPPPPPPPPVSKTKSAPPTMRANPYAPRSGAKLASKRNKYGPTTASSSSNKYGPASDNDSGNKYGPPAVHLAQHNEKPTGGEESEPSPTVPEPPSQAPPTNVDTSFGIYSEPQRDEFKAIEHTSSAPPMKASVPGIDDSFEEPSLAESTNILHTPQARPLRLNQGRGYDPMNVGSSNITTPGFVDRGPALDGFPIPGSPESTTRANSVFGGTHGPSHGGGGLFSSRLSQSQQSALYQQYEVQDDTVRDYVPVIEEEEDEDDDDADAKKNKQKIAERETKTKTGKQKQQAESTKEQEKKKQRQNKDGWLSGLFCKNDGKEKPTRAHLGNQNTFYYDEKHKRWLDKSRSIEEQLKEGQAPPPPPSMKKKPAVPGPATGAASNSAPPPSSSASLPNANLPPAPDSLAPTPASGNTTGHSSLTTPRPTPKPKPKSKVAGGANLANAGLDDLLSLSEGTGGGGRKAKRAGRRGYVNMMDK</sequence>
<feature type="region of interest" description="Disordered" evidence="8">
    <location>
        <begin position="289"/>
        <end position="338"/>
    </location>
</feature>
<feature type="region of interest" description="Disordered" evidence="8">
    <location>
        <begin position="1"/>
        <end position="276"/>
    </location>
</feature>
<evidence type="ECO:0000256" key="5">
    <source>
        <dbReference type="ARBA" id="ARBA00022892"/>
    </source>
</evidence>
<feature type="domain" description="Sec16 Sec23-binding" evidence="9">
    <location>
        <begin position="939"/>
        <end position="1205"/>
    </location>
</feature>
<feature type="compositionally biased region" description="Gly residues" evidence="8">
    <location>
        <begin position="1739"/>
        <end position="1750"/>
    </location>
</feature>
<comment type="similarity">
    <text evidence="2 7">Belongs to the SEC16 family.</text>
</comment>
<dbReference type="Pfam" id="PF12932">
    <property type="entry name" value="Sec16"/>
    <property type="match status" value="1"/>
</dbReference>
<feature type="compositionally biased region" description="Polar residues" evidence="8">
    <location>
        <begin position="748"/>
        <end position="762"/>
    </location>
</feature>
<feature type="compositionally biased region" description="Basic and acidic residues" evidence="8">
    <location>
        <begin position="1640"/>
        <end position="1649"/>
    </location>
</feature>
<keyword evidence="12" id="KW-1185">Reference proteome</keyword>
<keyword evidence="5 7" id="KW-0931">ER-Golgi transport</keyword>
<dbReference type="Gene3D" id="6.20.50.30">
    <property type="match status" value="1"/>
</dbReference>
<comment type="function">
    <text evidence="6 7">Involved in the initiation of assembly of the COPII coat required for the formation of transport vesicles from the endoplasmic reticulum (ER) and the selection of cargo molecules. Also involved in autophagy.</text>
</comment>
<evidence type="ECO:0000313" key="11">
    <source>
        <dbReference type="EMBL" id="CCG24055.1"/>
    </source>
</evidence>
<feature type="compositionally biased region" description="Polar residues" evidence="8">
    <location>
        <begin position="37"/>
        <end position="52"/>
    </location>
</feature>
<dbReference type="GO" id="GO:0016192">
    <property type="term" value="P:vesicle-mediated transport"/>
    <property type="evidence" value="ECO:0007669"/>
    <property type="project" value="UniProtKB-KW"/>
</dbReference>
<feature type="compositionally biased region" description="Acidic residues" evidence="8">
    <location>
        <begin position="96"/>
        <end position="111"/>
    </location>
</feature>
<feature type="domain" description="Sec16 central conserved" evidence="10">
    <location>
        <begin position="825"/>
        <end position="864"/>
    </location>
</feature>
<accession>H8X7C6</accession>
<keyword evidence="7" id="KW-0472">Membrane</keyword>
<dbReference type="OrthoDB" id="8918678at2759"/>